<feature type="transmembrane region" description="Helical" evidence="20">
    <location>
        <begin position="693"/>
        <end position="713"/>
    </location>
</feature>
<dbReference type="Gene3D" id="1.20.1730.10">
    <property type="entry name" value="Sodium/glucose cotransporter"/>
    <property type="match status" value="1"/>
</dbReference>
<evidence type="ECO:0000256" key="6">
    <source>
        <dbReference type="ARBA" id="ARBA00022553"/>
    </source>
</evidence>
<evidence type="ECO:0000256" key="14">
    <source>
        <dbReference type="ARBA" id="ARBA00023201"/>
    </source>
</evidence>
<evidence type="ECO:0000256" key="16">
    <source>
        <dbReference type="ARBA" id="ARBA00074169"/>
    </source>
</evidence>
<protein>
    <recommendedName>
        <fullName evidence="16">Sodium/myo-inositol cotransporter</fullName>
    </recommendedName>
    <alternativeName>
        <fullName evidence="18">Sodium/myo-inositol transporter 1</fullName>
    </alternativeName>
    <alternativeName>
        <fullName evidence="17">Solute carrier family 5 member 3</fullName>
    </alternativeName>
</protein>
<dbReference type="AlphaFoldDB" id="A0A7K8FKT4"/>
<feature type="non-terminal residue" evidence="21">
    <location>
        <position position="1"/>
    </location>
</feature>
<keyword evidence="5" id="KW-1003">Cell membrane</keyword>
<evidence type="ECO:0000256" key="3">
    <source>
        <dbReference type="ARBA" id="ARBA00006434"/>
    </source>
</evidence>
<dbReference type="NCBIfam" id="TIGR00813">
    <property type="entry name" value="sss"/>
    <property type="match status" value="1"/>
</dbReference>
<feature type="transmembrane region" description="Helical" evidence="20">
    <location>
        <begin position="469"/>
        <end position="491"/>
    </location>
</feature>
<feature type="non-terminal residue" evidence="21">
    <location>
        <position position="715"/>
    </location>
</feature>
<dbReference type="Proteomes" id="UP000548317">
    <property type="component" value="Unassembled WGS sequence"/>
</dbReference>
<keyword evidence="14" id="KW-0739">Sodium transport</keyword>
<reference evidence="21 22" key="1">
    <citation type="submission" date="2019-09" db="EMBL/GenBank/DDBJ databases">
        <title>Bird 10,000 Genomes (B10K) Project - Family phase.</title>
        <authorList>
            <person name="Zhang G."/>
        </authorList>
    </citation>
    <scope>NUCLEOTIDE SEQUENCE [LARGE SCALE GENOMIC DNA]</scope>
    <source>
        <strain evidence="21">B10K-DU-029-33</strain>
        <tissue evidence="21">Heart</tissue>
    </source>
</reference>
<dbReference type="PROSITE" id="PS50283">
    <property type="entry name" value="NA_SOLUT_SYMP_3"/>
    <property type="match status" value="1"/>
</dbReference>
<sequence length="715" mass="79550">MRAALEPADIAIVALYFVLVMCIGFFAMWKNNRSTVSGYFLAGRSMTWVAIGASLFVSNIGSEHFIGLAGSGAASGFAVGAWEFNALMLLQLLGWVFVPVYIRSGVYTMPEYLSKRFGGHRIQIYFAALSLLLYIFTKLSVDLYSGALFIQESLGWNLYLSVILLIGMTALLTVTGGLVAVIYTDTLQALLMIIGALTLMIISLMEVGGFEEVKRRYMLATPNITSILLTYNISNTNSCNVNPKPDSLKMLREPTDEDIPWPGFLLGQTPASVWYWCADQVIVQRVLAAKNIVHAKGSTLMAGFLKLLPMFIIVVPGMISRILFVDDIACINPEHCFQVCGSRAGCSNIAYPRLVMNLVPVGLRGLMMAVMIAALMSDLDSIFNSASTIFTLDVYKLIRKSATSRELMVVGRVFVAFMVVISIAWVPIIVEMQGGQMYLYIQEVADYLTPPVAALFLMAIFWKRCNEQGAFYGGMAGFVLGAVRLILAFFYRAPECNQPDTRPGFIKNIHYMYVATALFWITGAVTVVVSLLTPPPTKEQVRTTTFWALMKRNAPESDGKGELYQAREKSVLKCNENANHIIPNGKSEENIKNVKPEDINLLVTCRDDSNPVISVSHSEVETPVDCYSNGQAALMGEKKHEEEEETDDRERRLKFIDWFCGFKSKNINKRVVREVEEETVCLQMLEETPKVKLLLNTGLVCVCSLGIFMFVYFSL</sequence>
<dbReference type="GO" id="GO:0016323">
    <property type="term" value="C:basolateral plasma membrane"/>
    <property type="evidence" value="ECO:0007669"/>
    <property type="project" value="UniProtKB-SubCell"/>
</dbReference>
<dbReference type="FunFam" id="1.20.1730.10:FF:000013">
    <property type="entry name" value="sodium/myo-inositol cotransporter isoform X1"/>
    <property type="match status" value="1"/>
</dbReference>
<comment type="subunit">
    <text evidence="15">Interacts with KCNQ2 (via the pore module). Interacts with KCNQ1; this interaction is direct. Forms coregulatory complexes with ion channels KCNQ2-KCNQ3 and KCNQ1-KCNE2.</text>
</comment>
<dbReference type="Pfam" id="PF00474">
    <property type="entry name" value="SSF"/>
    <property type="match status" value="1"/>
</dbReference>
<gene>
    <name evidence="21" type="primary">Slc5a3</name>
    <name evidence="21" type="ORF">STRCIN_R15100</name>
</gene>
<evidence type="ECO:0000256" key="2">
    <source>
        <dbReference type="ARBA" id="ARBA00004554"/>
    </source>
</evidence>
<evidence type="ECO:0000256" key="8">
    <source>
        <dbReference type="ARBA" id="ARBA00022847"/>
    </source>
</evidence>
<evidence type="ECO:0000256" key="17">
    <source>
        <dbReference type="ARBA" id="ARBA00078598"/>
    </source>
</evidence>
<evidence type="ECO:0000313" key="21">
    <source>
        <dbReference type="EMBL" id="NXB64245.1"/>
    </source>
</evidence>
<dbReference type="PANTHER" id="PTHR11819">
    <property type="entry name" value="SOLUTE CARRIER FAMILY 5"/>
    <property type="match status" value="1"/>
</dbReference>
<feature type="transmembrane region" description="Helical" evidence="20">
    <location>
        <begin position="156"/>
        <end position="183"/>
    </location>
</feature>
<comment type="similarity">
    <text evidence="3 19">Belongs to the sodium:solute symporter (SSF) (TC 2.A.21) family.</text>
</comment>
<keyword evidence="8" id="KW-0769">Symport</keyword>
<comment type="subcellular location">
    <subcellularLocation>
        <location evidence="1">Apical cell membrane</location>
        <topology evidence="1">Multi-pass membrane protein</topology>
    </subcellularLocation>
    <subcellularLocation>
        <location evidence="2">Basolateral cell membrane</location>
        <topology evidence="2">Multi-pass membrane protein</topology>
    </subcellularLocation>
</comment>
<evidence type="ECO:0000256" key="9">
    <source>
        <dbReference type="ARBA" id="ARBA00022989"/>
    </source>
</evidence>
<dbReference type="CDD" id="cd11491">
    <property type="entry name" value="SLC5sbd_SMIT"/>
    <property type="match status" value="1"/>
</dbReference>
<dbReference type="GO" id="GO:0016324">
    <property type="term" value="C:apical plasma membrane"/>
    <property type="evidence" value="ECO:0007669"/>
    <property type="project" value="UniProtKB-SubCell"/>
</dbReference>
<evidence type="ECO:0000256" key="1">
    <source>
        <dbReference type="ARBA" id="ARBA00004424"/>
    </source>
</evidence>
<name>A0A7K8FKT4_9CORV</name>
<keyword evidence="12 20" id="KW-0472">Membrane</keyword>
<evidence type="ECO:0000256" key="5">
    <source>
        <dbReference type="ARBA" id="ARBA00022475"/>
    </source>
</evidence>
<feature type="transmembrane region" description="Helical" evidence="20">
    <location>
        <begin position="189"/>
        <end position="210"/>
    </location>
</feature>
<evidence type="ECO:0000256" key="18">
    <source>
        <dbReference type="ARBA" id="ARBA00083967"/>
    </source>
</evidence>
<evidence type="ECO:0000256" key="7">
    <source>
        <dbReference type="ARBA" id="ARBA00022692"/>
    </source>
</evidence>
<dbReference type="GO" id="GO:0005412">
    <property type="term" value="F:D-glucose:sodium symporter activity"/>
    <property type="evidence" value="ECO:0007669"/>
    <property type="project" value="InterPro"/>
</dbReference>
<keyword evidence="7 20" id="KW-0812">Transmembrane</keyword>
<organism evidence="21 22">
    <name type="scientific">Struthidea cinerea</name>
    <dbReference type="NCBI Taxonomy" id="181839"/>
    <lineage>
        <taxon>Eukaryota</taxon>
        <taxon>Metazoa</taxon>
        <taxon>Chordata</taxon>
        <taxon>Craniata</taxon>
        <taxon>Vertebrata</taxon>
        <taxon>Euteleostomi</taxon>
        <taxon>Archelosauria</taxon>
        <taxon>Archosauria</taxon>
        <taxon>Dinosauria</taxon>
        <taxon>Saurischia</taxon>
        <taxon>Theropoda</taxon>
        <taxon>Coelurosauria</taxon>
        <taxon>Aves</taxon>
        <taxon>Neognathae</taxon>
        <taxon>Neoaves</taxon>
        <taxon>Telluraves</taxon>
        <taxon>Australaves</taxon>
        <taxon>Passeriformes</taxon>
        <taxon>Corvoidea</taxon>
        <taxon>Corcoracidae</taxon>
        <taxon>Struthidea</taxon>
    </lineage>
</organism>
<evidence type="ECO:0000256" key="4">
    <source>
        <dbReference type="ARBA" id="ARBA00022448"/>
    </source>
</evidence>
<dbReference type="PANTHER" id="PTHR11819:SF150">
    <property type="entry name" value="SODIUM_MYO-INOSITOL COTRANSPORTER"/>
    <property type="match status" value="1"/>
</dbReference>
<dbReference type="GO" id="GO:0015798">
    <property type="term" value="P:myo-inositol transport"/>
    <property type="evidence" value="ECO:0007669"/>
    <property type="project" value="InterPro"/>
</dbReference>
<feature type="transmembrane region" description="Helical" evidence="20">
    <location>
        <begin position="41"/>
        <end position="61"/>
    </location>
</feature>
<accession>A0A7K8FKT4</accession>
<feature type="transmembrane region" description="Helical" evidence="20">
    <location>
        <begin position="12"/>
        <end position="29"/>
    </location>
</feature>
<keyword evidence="22" id="KW-1185">Reference proteome</keyword>
<dbReference type="EMBL" id="VZTI01003963">
    <property type="protein sequence ID" value="NXB64245.1"/>
    <property type="molecule type" value="Genomic_DNA"/>
</dbReference>
<evidence type="ECO:0000256" key="10">
    <source>
        <dbReference type="ARBA" id="ARBA00023053"/>
    </source>
</evidence>
<dbReference type="GO" id="GO:0006020">
    <property type="term" value="P:inositol metabolic process"/>
    <property type="evidence" value="ECO:0007669"/>
    <property type="project" value="TreeGrafter"/>
</dbReference>
<keyword evidence="11" id="KW-0406">Ion transport</keyword>
<dbReference type="InterPro" id="IPR042731">
    <property type="entry name" value="SMIT"/>
</dbReference>
<dbReference type="PROSITE" id="PS00456">
    <property type="entry name" value="NA_SOLUT_SYMP_1"/>
    <property type="match status" value="1"/>
</dbReference>
<feature type="transmembrane region" description="Helical" evidence="20">
    <location>
        <begin position="444"/>
        <end position="462"/>
    </location>
</feature>
<dbReference type="InterPro" id="IPR018212">
    <property type="entry name" value="Na/solute_symporter_CS"/>
</dbReference>
<keyword evidence="13" id="KW-0325">Glycoprotein</keyword>
<keyword evidence="10" id="KW-0915">Sodium</keyword>
<keyword evidence="6" id="KW-0597">Phosphoprotein</keyword>
<feature type="transmembrane region" description="Helical" evidence="20">
    <location>
        <begin position="122"/>
        <end position="144"/>
    </location>
</feature>
<keyword evidence="4" id="KW-0813">Transport</keyword>
<evidence type="ECO:0000256" key="19">
    <source>
        <dbReference type="RuleBase" id="RU362091"/>
    </source>
</evidence>
<evidence type="ECO:0000256" key="11">
    <source>
        <dbReference type="ARBA" id="ARBA00023065"/>
    </source>
</evidence>
<feature type="transmembrane region" description="Helical" evidence="20">
    <location>
        <begin position="511"/>
        <end position="532"/>
    </location>
</feature>
<feature type="transmembrane region" description="Helical" evidence="20">
    <location>
        <begin position="82"/>
        <end position="102"/>
    </location>
</feature>
<evidence type="ECO:0000256" key="12">
    <source>
        <dbReference type="ARBA" id="ARBA00023136"/>
    </source>
</evidence>
<evidence type="ECO:0000313" key="22">
    <source>
        <dbReference type="Proteomes" id="UP000548317"/>
    </source>
</evidence>
<dbReference type="InterPro" id="IPR001734">
    <property type="entry name" value="Na/solute_symporter"/>
</dbReference>
<keyword evidence="9 20" id="KW-1133">Transmembrane helix</keyword>
<evidence type="ECO:0000256" key="20">
    <source>
        <dbReference type="SAM" id="Phobius"/>
    </source>
</evidence>
<evidence type="ECO:0000256" key="13">
    <source>
        <dbReference type="ARBA" id="ARBA00023180"/>
    </source>
</evidence>
<comment type="caution">
    <text evidence="21">The sequence shown here is derived from an EMBL/GenBank/DDBJ whole genome shotgun (WGS) entry which is preliminary data.</text>
</comment>
<proteinExistence type="inferred from homology"/>
<evidence type="ECO:0000256" key="15">
    <source>
        <dbReference type="ARBA" id="ARBA00063782"/>
    </source>
</evidence>
<dbReference type="InterPro" id="IPR038377">
    <property type="entry name" value="Na/Glc_symporter_sf"/>
</dbReference>
<dbReference type="PROSITE" id="PS00457">
    <property type="entry name" value="NA_SOLUT_SYMP_2"/>
    <property type="match status" value="1"/>
</dbReference>
<feature type="transmembrane region" description="Helical" evidence="20">
    <location>
        <begin position="407"/>
        <end position="429"/>
    </location>
</feature>
<feature type="transmembrane region" description="Helical" evidence="20">
    <location>
        <begin position="304"/>
        <end position="324"/>
    </location>
</feature>
<feature type="transmembrane region" description="Helical" evidence="20">
    <location>
        <begin position="366"/>
        <end position="395"/>
    </location>
</feature>